<dbReference type="InterPro" id="IPR013087">
    <property type="entry name" value="Znf_C2H2_type"/>
</dbReference>
<accession>A0A0K1LMM5</accession>
<dbReference type="SUPFAM" id="SSF57667">
    <property type="entry name" value="beta-beta-alpha zinc fingers"/>
    <property type="match status" value="1"/>
</dbReference>
<dbReference type="EMBL" id="KT001915">
    <property type="protein sequence ID" value="AKU43787.1"/>
    <property type="molecule type" value="Genomic_DNA"/>
</dbReference>
<dbReference type="Proteomes" id="UP000204280">
    <property type="component" value="Segment"/>
</dbReference>
<dbReference type="RefSeq" id="YP_009203855.1">
    <property type="nucleotide sequence ID" value="NC_028857.1"/>
</dbReference>
<feature type="domain" description="C2H2-type" evidence="1">
    <location>
        <begin position="10"/>
        <end position="31"/>
    </location>
</feature>
<dbReference type="KEGG" id="vg:26648055"/>
<dbReference type="InterPro" id="IPR036236">
    <property type="entry name" value="Znf_C2H2_sf"/>
</dbReference>
<dbReference type="PROSITE" id="PS00028">
    <property type="entry name" value="ZINC_FINGER_C2H2_1"/>
    <property type="match status" value="1"/>
</dbReference>
<sequence>MHKPFEEKVCPGCGKVFRIRAGVGQHIFAEHIRYCNAYKISWQYPR</sequence>
<evidence type="ECO:0000313" key="2">
    <source>
        <dbReference type="EMBL" id="AKU43787.1"/>
    </source>
</evidence>
<reference evidence="2 3" key="1">
    <citation type="journal article" date="2015" name="Genome Announc.">
        <title>Complete Genome Sequence of Citrobacter freundii Myophage Merlin.</title>
        <authorList>
            <person name="LeSage K.C."/>
            <person name="Hargrove E.C."/>
            <person name="Cahill J.L."/>
            <person name="Rasche E.S."/>
            <person name="Kuty Everett G.F."/>
        </authorList>
    </citation>
    <scope>NUCLEOTIDE SEQUENCE [LARGE SCALE GENOMIC DNA]</scope>
</reference>
<name>A0A0K1LMM5_9CAUD</name>
<gene>
    <name evidence="2" type="ORF">CPT_Merlin141</name>
</gene>
<proteinExistence type="predicted"/>
<protein>
    <recommendedName>
        <fullName evidence="1">C2H2-type domain-containing protein</fullName>
    </recommendedName>
</protein>
<dbReference type="GeneID" id="26648055"/>
<evidence type="ECO:0000259" key="1">
    <source>
        <dbReference type="PROSITE" id="PS00028"/>
    </source>
</evidence>
<evidence type="ECO:0000313" key="3">
    <source>
        <dbReference type="Proteomes" id="UP000204280"/>
    </source>
</evidence>
<keyword evidence="3" id="KW-1185">Reference proteome</keyword>
<organism evidence="2 3">
    <name type="scientific">Citrobacter phage Merlin</name>
    <dbReference type="NCBI Taxonomy" id="1675602"/>
    <lineage>
        <taxon>Viruses</taxon>
        <taxon>Duplodnaviria</taxon>
        <taxon>Heunggongvirae</taxon>
        <taxon>Uroviricota</taxon>
        <taxon>Caudoviricetes</taxon>
        <taxon>Pantevenvirales</taxon>
        <taxon>Straboviridae</taxon>
        <taxon>Tevenvirinae</taxon>
        <taxon>Moonvirus</taxon>
        <taxon>Moonvirus merlin</taxon>
    </lineage>
</organism>